<evidence type="ECO:0000313" key="2">
    <source>
        <dbReference type="Proteomes" id="UP001240678"/>
    </source>
</evidence>
<dbReference type="EMBL" id="MOOE01000015">
    <property type="protein sequence ID" value="KAK1517146.1"/>
    <property type="molecule type" value="Genomic_DNA"/>
</dbReference>
<dbReference type="AlphaFoldDB" id="A0AAJ0DWN5"/>
<gene>
    <name evidence="1" type="ORF">CCOS01_12695</name>
</gene>
<accession>A0AAJ0DWN5</accession>
<dbReference type="RefSeq" id="XP_060308891.1">
    <property type="nucleotide sequence ID" value="XM_060460843.1"/>
</dbReference>
<reference evidence="1 2" key="1">
    <citation type="submission" date="2016-10" db="EMBL/GenBank/DDBJ databases">
        <title>The genome sequence of Colletotrichum fioriniae PJ7.</title>
        <authorList>
            <person name="Baroncelli R."/>
        </authorList>
    </citation>
    <scope>NUCLEOTIDE SEQUENCE [LARGE SCALE GENOMIC DNA]</scope>
    <source>
        <strain evidence="1 2">IMI 309622</strain>
    </source>
</reference>
<keyword evidence="2" id="KW-1185">Reference proteome</keyword>
<comment type="caution">
    <text evidence="1">The sequence shown here is derived from an EMBL/GenBank/DDBJ whole genome shotgun (WGS) entry which is preliminary data.</text>
</comment>
<dbReference type="GeneID" id="85344390"/>
<organism evidence="1 2">
    <name type="scientific">Colletotrichum costaricense</name>
    <dbReference type="NCBI Taxonomy" id="1209916"/>
    <lineage>
        <taxon>Eukaryota</taxon>
        <taxon>Fungi</taxon>
        <taxon>Dikarya</taxon>
        <taxon>Ascomycota</taxon>
        <taxon>Pezizomycotina</taxon>
        <taxon>Sordariomycetes</taxon>
        <taxon>Hypocreomycetidae</taxon>
        <taxon>Glomerellales</taxon>
        <taxon>Glomerellaceae</taxon>
        <taxon>Colletotrichum</taxon>
        <taxon>Colletotrichum acutatum species complex</taxon>
    </lineage>
</organism>
<protein>
    <submittedName>
        <fullName evidence="1">Uncharacterized protein</fullName>
    </submittedName>
</protein>
<dbReference type="Proteomes" id="UP001240678">
    <property type="component" value="Unassembled WGS sequence"/>
</dbReference>
<feature type="non-terminal residue" evidence="1">
    <location>
        <position position="1"/>
    </location>
</feature>
<proteinExistence type="predicted"/>
<name>A0AAJ0DWN5_9PEZI</name>
<evidence type="ECO:0000313" key="1">
    <source>
        <dbReference type="EMBL" id="KAK1517146.1"/>
    </source>
</evidence>
<sequence length="89" mass="9803">ERPLLFGPISASILTSWRILGSRPLARIGPESTAQDNLRITQLKLMLFLCSSTHVTVFTILGRGMWEATKYLADGSFNLGVRETATHDG</sequence>